<keyword evidence="6" id="KW-0539">Nucleus</keyword>
<reference evidence="9 10" key="1">
    <citation type="journal article" date="2019" name="Mol. Biol. Evol.">
        <title>Blast fungal genomes show frequent chromosomal changes, gene gains and losses, and effector gene turnover.</title>
        <authorList>
            <person name="Gomez Luciano L.B."/>
            <person name="Jason Tsai I."/>
            <person name="Chuma I."/>
            <person name="Tosa Y."/>
            <person name="Chen Y.H."/>
            <person name="Li J.Y."/>
            <person name="Li M.Y."/>
            <person name="Jade Lu M.Y."/>
            <person name="Nakayashiki H."/>
            <person name="Li W.H."/>
        </authorList>
    </citation>
    <scope>NUCLEOTIDE SEQUENCE [LARGE SCALE GENOMIC DNA]</scope>
    <source>
        <strain evidence="9">MZ5-1-6</strain>
    </source>
</reference>
<dbReference type="GO" id="GO:0000981">
    <property type="term" value="F:DNA-binding transcription factor activity, RNA polymerase II-specific"/>
    <property type="evidence" value="ECO:0007669"/>
    <property type="project" value="InterPro"/>
</dbReference>
<dbReference type="Pfam" id="PF08493">
    <property type="entry name" value="AflR"/>
    <property type="match status" value="1"/>
</dbReference>
<proteinExistence type="predicted"/>
<dbReference type="GO" id="GO:0008270">
    <property type="term" value="F:zinc ion binding"/>
    <property type="evidence" value="ECO:0007669"/>
    <property type="project" value="InterPro"/>
</dbReference>
<dbReference type="CDD" id="cd00067">
    <property type="entry name" value="GAL4"/>
    <property type="match status" value="1"/>
</dbReference>
<feature type="region of interest" description="Disordered" evidence="7">
    <location>
        <begin position="64"/>
        <end position="116"/>
    </location>
</feature>
<comment type="subcellular location">
    <subcellularLocation>
        <location evidence="1">Nucleus</location>
    </subcellularLocation>
</comment>
<evidence type="ECO:0000256" key="6">
    <source>
        <dbReference type="ARBA" id="ARBA00023242"/>
    </source>
</evidence>
<evidence type="ECO:0000256" key="1">
    <source>
        <dbReference type="ARBA" id="ARBA00004123"/>
    </source>
</evidence>
<keyword evidence="5" id="KW-0804">Transcription</keyword>
<dbReference type="EMBL" id="CP034204">
    <property type="protein sequence ID" value="QBZ54334.1"/>
    <property type="molecule type" value="Genomic_DNA"/>
</dbReference>
<evidence type="ECO:0000256" key="4">
    <source>
        <dbReference type="ARBA" id="ARBA00023125"/>
    </source>
</evidence>
<dbReference type="Gene3D" id="4.10.240.10">
    <property type="entry name" value="Zn(2)-C6 fungal-type DNA-binding domain"/>
    <property type="match status" value="1"/>
</dbReference>
<dbReference type="GO" id="GO:0045944">
    <property type="term" value="P:positive regulation of transcription by RNA polymerase II"/>
    <property type="evidence" value="ECO:0007669"/>
    <property type="project" value="TreeGrafter"/>
</dbReference>
<organism evidence="9 10">
    <name type="scientific">Pyricularia oryzae</name>
    <name type="common">Rice blast fungus</name>
    <name type="synonym">Magnaporthe oryzae</name>
    <dbReference type="NCBI Taxonomy" id="318829"/>
    <lineage>
        <taxon>Eukaryota</taxon>
        <taxon>Fungi</taxon>
        <taxon>Dikarya</taxon>
        <taxon>Ascomycota</taxon>
        <taxon>Pezizomycotina</taxon>
        <taxon>Sordariomycetes</taxon>
        <taxon>Sordariomycetidae</taxon>
        <taxon>Magnaporthales</taxon>
        <taxon>Pyriculariaceae</taxon>
        <taxon>Pyricularia</taxon>
    </lineage>
</organism>
<dbReference type="PROSITE" id="PS50048">
    <property type="entry name" value="ZN2_CY6_FUNGAL_2"/>
    <property type="match status" value="1"/>
</dbReference>
<dbReference type="SUPFAM" id="SSF57701">
    <property type="entry name" value="Zn2/Cys6 DNA-binding domain"/>
    <property type="match status" value="1"/>
</dbReference>
<dbReference type="InterPro" id="IPR036864">
    <property type="entry name" value="Zn2-C6_fun-type_DNA-bd_sf"/>
</dbReference>
<evidence type="ECO:0000256" key="5">
    <source>
        <dbReference type="ARBA" id="ARBA00023163"/>
    </source>
</evidence>
<evidence type="ECO:0000313" key="10">
    <source>
        <dbReference type="Proteomes" id="UP000294847"/>
    </source>
</evidence>
<evidence type="ECO:0000256" key="3">
    <source>
        <dbReference type="ARBA" id="ARBA00023015"/>
    </source>
</evidence>
<accession>A0A4P7N331</accession>
<name>A0A4P7N331_PYROR</name>
<dbReference type="InterPro" id="IPR001138">
    <property type="entry name" value="Zn2Cys6_DnaBD"/>
</dbReference>
<dbReference type="PANTHER" id="PTHR47540">
    <property type="entry name" value="THIAMINE REPRESSIBLE GENES REGULATORY PROTEIN THI5"/>
    <property type="match status" value="1"/>
</dbReference>
<dbReference type="PROSITE" id="PS50818">
    <property type="entry name" value="INTEIN_C_TER"/>
    <property type="match status" value="1"/>
</dbReference>
<keyword evidence="3" id="KW-0805">Transcription regulation</keyword>
<dbReference type="GO" id="GO:0005634">
    <property type="term" value="C:nucleus"/>
    <property type="evidence" value="ECO:0007669"/>
    <property type="project" value="UniProtKB-SubCell"/>
</dbReference>
<dbReference type="GO" id="GO:0043565">
    <property type="term" value="F:sequence-specific DNA binding"/>
    <property type="evidence" value="ECO:0007669"/>
    <property type="project" value="TreeGrafter"/>
</dbReference>
<evidence type="ECO:0000313" key="9">
    <source>
        <dbReference type="EMBL" id="QBZ54334.1"/>
    </source>
</evidence>
<dbReference type="GO" id="GO:0045122">
    <property type="term" value="P:aflatoxin biosynthetic process"/>
    <property type="evidence" value="ECO:0007669"/>
    <property type="project" value="InterPro"/>
</dbReference>
<evidence type="ECO:0000256" key="2">
    <source>
        <dbReference type="ARBA" id="ARBA00022723"/>
    </source>
</evidence>
<dbReference type="InterPro" id="IPR013700">
    <property type="entry name" value="AflR"/>
</dbReference>
<keyword evidence="4" id="KW-0238">DNA-binding</keyword>
<dbReference type="AlphaFoldDB" id="A0A4P7N331"/>
<feature type="domain" description="Zn(2)-C6 fungal-type" evidence="8">
    <location>
        <begin position="25"/>
        <end position="55"/>
    </location>
</feature>
<dbReference type="Pfam" id="PF00172">
    <property type="entry name" value="Zn_clus"/>
    <property type="match status" value="1"/>
</dbReference>
<dbReference type="PANTHER" id="PTHR47540:SF2">
    <property type="entry name" value="ZN(II)2CYS6 TRANSCRIPTION FACTOR (EUROFUNG)"/>
    <property type="match status" value="1"/>
</dbReference>
<keyword evidence="2" id="KW-0479">Metal-binding</keyword>
<protein>
    <recommendedName>
        <fullName evidence="8">Zn(2)-C6 fungal-type domain-containing protein</fullName>
    </recommendedName>
</protein>
<feature type="compositionally biased region" description="Basic and acidic residues" evidence="7">
    <location>
        <begin position="64"/>
        <end position="73"/>
    </location>
</feature>
<feature type="compositionally biased region" description="Low complexity" evidence="7">
    <location>
        <begin position="95"/>
        <end position="110"/>
    </location>
</feature>
<dbReference type="Proteomes" id="UP000294847">
    <property type="component" value="Chromosome 1"/>
</dbReference>
<dbReference type="SMART" id="SM00066">
    <property type="entry name" value="GAL4"/>
    <property type="match status" value="1"/>
</dbReference>
<dbReference type="InterPro" id="IPR051711">
    <property type="entry name" value="Stress_Response_Reg"/>
</dbReference>
<dbReference type="PRINTS" id="PR00755">
    <property type="entry name" value="AFLATOXINBRP"/>
</dbReference>
<dbReference type="InterPro" id="IPR030934">
    <property type="entry name" value="Intein_C"/>
</dbReference>
<sequence>MGNTASPQILTSPPRCHKQRQMRRSCNACSAHKIRCGKQHPTCARCSAKALRCEYSMSMRTGERPRFTVRNDGDQDQQEPADLTPASSHTRSPESEASQAMAASSPAAQQTQITPDKSSCQIIAGADELSYVLQPNGQLGDTAIFPEFALPGNTIDYYTQHLLFPPKDYPIQQDYTNLNSLVRYQTKGGAFQNPLQRAQITTGRLNSPAAESTGSFCAGDRDDSSLWTMGSTKVYDCTVELLALVASSHVLTSNCMTAANELRSGTSAKGFCTDHDSPKEMGAVIQKNEQLLRKLGDMMDCNCSTRQDVLVLMYLAISKALEWYKAVLRSDGDNEPTRSRTMAWITRTNVSIGSYSLDSDAEKLVSAHLVLTQIKNNVNPLLKRLNSKLYLYATSVATPDHENGNWWSSDNFTTDNADVTGNFCIASGVGRKVLEYHHNALVEELALIFEKIQAIKRTG</sequence>
<dbReference type="PROSITE" id="PS00463">
    <property type="entry name" value="ZN2_CY6_FUNGAL_1"/>
    <property type="match status" value="1"/>
</dbReference>
<evidence type="ECO:0000256" key="7">
    <source>
        <dbReference type="SAM" id="MobiDB-lite"/>
    </source>
</evidence>
<gene>
    <name evidence="9" type="ORF">PoMZ_10030</name>
</gene>
<evidence type="ECO:0000259" key="8">
    <source>
        <dbReference type="PROSITE" id="PS50048"/>
    </source>
</evidence>